<dbReference type="Proteomes" id="UP000612055">
    <property type="component" value="Unassembled WGS sequence"/>
</dbReference>
<gene>
    <name evidence="8" type="ORF">HYH03_005810</name>
</gene>
<feature type="transmembrane region" description="Helical" evidence="6">
    <location>
        <begin position="206"/>
        <end position="225"/>
    </location>
</feature>
<feature type="transmembrane region" description="Helical" evidence="6">
    <location>
        <begin position="509"/>
        <end position="531"/>
    </location>
</feature>
<dbReference type="GO" id="GO:0016020">
    <property type="term" value="C:membrane"/>
    <property type="evidence" value="ECO:0007669"/>
    <property type="project" value="UniProtKB-SubCell"/>
</dbReference>
<protein>
    <recommendedName>
        <fullName evidence="6">Protein DETOXIFICATION</fullName>
    </recommendedName>
    <alternativeName>
        <fullName evidence="6">Multidrug and toxic compound extrusion protein</fullName>
    </alternativeName>
</protein>
<feature type="transmembrane region" description="Helical" evidence="6">
    <location>
        <begin position="231"/>
        <end position="251"/>
    </location>
</feature>
<accession>A0A836C0U3</accession>
<comment type="subcellular location">
    <subcellularLocation>
        <location evidence="1">Membrane</location>
        <topology evidence="1">Multi-pass membrane protein</topology>
    </subcellularLocation>
</comment>
<evidence type="ECO:0000256" key="5">
    <source>
        <dbReference type="ARBA" id="ARBA00023136"/>
    </source>
</evidence>
<feature type="compositionally biased region" description="Gly residues" evidence="7">
    <location>
        <begin position="51"/>
        <end position="60"/>
    </location>
</feature>
<dbReference type="InterPro" id="IPR002528">
    <property type="entry name" value="MATE_fam"/>
</dbReference>
<evidence type="ECO:0000256" key="1">
    <source>
        <dbReference type="ARBA" id="ARBA00004141"/>
    </source>
</evidence>
<dbReference type="AlphaFoldDB" id="A0A836C0U3"/>
<dbReference type="PANTHER" id="PTHR42893:SF46">
    <property type="entry name" value="PROTEIN DETOXIFICATION 44, CHLOROPLASTIC"/>
    <property type="match status" value="1"/>
</dbReference>
<dbReference type="GO" id="GO:0015297">
    <property type="term" value="F:antiporter activity"/>
    <property type="evidence" value="ECO:0007669"/>
    <property type="project" value="InterPro"/>
</dbReference>
<evidence type="ECO:0000256" key="6">
    <source>
        <dbReference type="RuleBase" id="RU004914"/>
    </source>
</evidence>
<comment type="similarity">
    <text evidence="2 6">Belongs to the multi antimicrobial extrusion (MATE) (TC 2.A.66.1) family.</text>
</comment>
<feature type="transmembrane region" description="Helical" evidence="6">
    <location>
        <begin position="132"/>
        <end position="155"/>
    </location>
</feature>
<dbReference type="Pfam" id="PF01554">
    <property type="entry name" value="MatE"/>
    <property type="match status" value="2"/>
</dbReference>
<organism evidence="8 9">
    <name type="scientific">Edaphochlamys debaryana</name>
    <dbReference type="NCBI Taxonomy" id="47281"/>
    <lineage>
        <taxon>Eukaryota</taxon>
        <taxon>Viridiplantae</taxon>
        <taxon>Chlorophyta</taxon>
        <taxon>core chlorophytes</taxon>
        <taxon>Chlorophyceae</taxon>
        <taxon>CS clade</taxon>
        <taxon>Chlamydomonadales</taxon>
        <taxon>Chlamydomonadales incertae sedis</taxon>
        <taxon>Edaphochlamys</taxon>
    </lineage>
</organism>
<proteinExistence type="inferred from homology"/>
<keyword evidence="4 6" id="KW-1133">Transmembrane helix</keyword>
<dbReference type="GO" id="GO:0042910">
    <property type="term" value="F:xenobiotic transmembrane transporter activity"/>
    <property type="evidence" value="ECO:0007669"/>
    <property type="project" value="InterPro"/>
</dbReference>
<evidence type="ECO:0000256" key="3">
    <source>
        <dbReference type="ARBA" id="ARBA00022692"/>
    </source>
</evidence>
<keyword evidence="3 6" id="KW-0812">Transmembrane</keyword>
<comment type="caution">
    <text evidence="6">Lacks conserved residue(s) required for the propagation of feature annotation.</text>
</comment>
<keyword evidence="9" id="KW-1185">Reference proteome</keyword>
<dbReference type="EMBL" id="JAEHOE010000020">
    <property type="protein sequence ID" value="KAG2496211.1"/>
    <property type="molecule type" value="Genomic_DNA"/>
</dbReference>
<feature type="transmembrane region" description="Helical" evidence="6">
    <location>
        <begin position="475"/>
        <end position="497"/>
    </location>
</feature>
<evidence type="ECO:0000256" key="2">
    <source>
        <dbReference type="ARBA" id="ARBA00010199"/>
    </source>
</evidence>
<evidence type="ECO:0000313" key="9">
    <source>
        <dbReference type="Proteomes" id="UP000612055"/>
    </source>
</evidence>
<comment type="caution">
    <text evidence="8">The sequence shown here is derived from an EMBL/GenBank/DDBJ whole genome shotgun (WGS) entry which is preliminary data.</text>
</comment>
<feature type="region of interest" description="Disordered" evidence="7">
    <location>
        <begin position="47"/>
        <end position="87"/>
    </location>
</feature>
<dbReference type="NCBIfam" id="TIGR00797">
    <property type="entry name" value="matE"/>
    <property type="match status" value="1"/>
</dbReference>
<dbReference type="InterPro" id="IPR044644">
    <property type="entry name" value="DinF-like"/>
</dbReference>
<dbReference type="PANTHER" id="PTHR42893">
    <property type="entry name" value="PROTEIN DETOXIFICATION 44, CHLOROPLASTIC-RELATED"/>
    <property type="match status" value="1"/>
</dbReference>
<reference evidence="8" key="1">
    <citation type="journal article" date="2020" name="bioRxiv">
        <title>Comparative genomics of Chlamydomonas.</title>
        <authorList>
            <person name="Craig R.J."/>
            <person name="Hasan A.R."/>
            <person name="Ness R.W."/>
            <person name="Keightley P.D."/>
        </authorList>
    </citation>
    <scope>NUCLEOTIDE SEQUENCE</scope>
    <source>
        <strain evidence="8">CCAP 11/70</strain>
    </source>
</reference>
<dbReference type="OrthoDB" id="2126698at2759"/>
<feature type="transmembrane region" description="Helical" evidence="6">
    <location>
        <begin position="409"/>
        <end position="430"/>
    </location>
</feature>
<feature type="transmembrane region" description="Helical" evidence="6">
    <location>
        <begin position="442"/>
        <end position="463"/>
    </location>
</feature>
<keyword evidence="5 6" id="KW-0472">Membrane</keyword>
<evidence type="ECO:0000256" key="4">
    <source>
        <dbReference type="ARBA" id="ARBA00022989"/>
    </source>
</evidence>
<evidence type="ECO:0000313" key="8">
    <source>
        <dbReference type="EMBL" id="KAG2496211.1"/>
    </source>
</evidence>
<name>A0A836C0U3_9CHLO</name>
<evidence type="ECO:0000256" key="7">
    <source>
        <dbReference type="SAM" id="MobiDB-lite"/>
    </source>
</evidence>
<feature type="transmembrane region" description="Helical" evidence="6">
    <location>
        <begin position="167"/>
        <end position="194"/>
    </location>
</feature>
<sequence length="561" mass="55612">MGHISATELAAASVAQCIYTTFTRITNGPILIVTTSYVGRATGAASAAHGSGPGRLGAGGAPRPLQADSCGAHEPRTEAADPGGGNGSDKDIYASAPAANAVGSVAAAAAAATATAPAPAPMVAEARAAGACLLLALLLGLAQSALLLGLGRWLLGVWGVHAGSPVWAPALGFLTIRALAAPVTSVMLVAQGVFRGLQDTHTPLRATLAVNFLNLAFTPVLLFVFRLGAPGAAAGTAAGQAITLVGLLWALQRRLPLLRLCPPAATPPTTPADFMPPQGSGATAGGLCATLLEVLPLFKTTGLVVLRSCSVIWTYAVANALVSHAGPEASAGHQICFQLWMTTALPGDALSVATQSLMARDIGAESPQAAAQVAARVLELGGVLGLVLAAALGAGHRLLPRAFSSDPEVLGLAAVIMPIVAVSEPFTVISKVFDGILYGTGGFQYALSVAGAAAAPSILVMILGSRSAFKHGKILLTSSAAVGSGASGGVGGGVSIAGGLGVGRAVLTIVWLGLAVLMVMRCVVIAAPYALRRGPFSKLRRGVGVCGGGTAEGSSGGTAQV</sequence>